<gene>
    <name evidence="1" type="primary">GDB1_2</name>
    <name evidence="1" type="ORF">FBU59_006772</name>
</gene>
<protein>
    <submittedName>
        <fullName evidence="1">Bifunctional 4-alpha-glucanotransferase/amylo-alpha-1,6-glucosidase</fullName>
    </submittedName>
</protein>
<evidence type="ECO:0000313" key="1">
    <source>
        <dbReference type="EMBL" id="KAJ1931267.1"/>
    </source>
</evidence>
<sequence>MQDALPNAAIVAMTACATGSNKGYDELYPELLNVVHESRHYAPLEDPLSVGLGEAKAKLNQLHLEMAQYQEVHVHHENQFVSVQRMHPVTRHGVLMVAHCAFRGAAEDSRFENPRLYGTMVHPEFAYRLRPDGDSAADPSDGFMHGLGSRLEKLDAPALFQRSDERGMYTELRLPKDFGPGSVLLVRTQLVDFKPNLDWKIRTGADDIAARLDLAALNVALYRCDAEERDTIGDGAYDVPGLGVLPYCGLQGWQTHLAHVIPNNDLGHPLCAHLRQGTWALDYVVRRLHAYGELYGGLALLAAWFEERWALVKRVPNFLLPRYFALTVHTAYCAL</sequence>
<dbReference type="EMBL" id="JANBPW010006089">
    <property type="protein sequence ID" value="KAJ1931267.1"/>
    <property type="molecule type" value="Genomic_DNA"/>
</dbReference>
<comment type="caution">
    <text evidence="1">The sequence shown here is derived from an EMBL/GenBank/DDBJ whole genome shotgun (WGS) entry which is preliminary data.</text>
</comment>
<accession>A0ACC1IZ36</accession>
<reference evidence="1" key="1">
    <citation type="submission" date="2022-07" db="EMBL/GenBank/DDBJ databases">
        <title>Phylogenomic reconstructions and comparative analyses of Kickxellomycotina fungi.</title>
        <authorList>
            <person name="Reynolds N.K."/>
            <person name="Stajich J.E."/>
            <person name="Barry K."/>
            <person name="Grigoriev I.V."/>
            <person name="Crous P."/>
            <person name="Smith M.E."/>
        </authorList>
    </citation>
    <scope>NUCLEOTIDE SEQUENCE</scope>
    <source>
        <strain evidence="1">NRRL 5244</strain>
    </source>
</reference>
<feature type="non-terminal residue" evidence="1">
    <location>
        <position position="335"/>
    </location>
</feature>
<dbReference type="Proteomes" id="UP001150603">
    <property type="component" value="Unassembled WGS sequence"/>
</dbReference>
<name>A0ACC1IZ36_9FUNG</name>
<keyword evidence="2" id="KW-1185">Reference proteome</keyword>
<organism evidence="1 2">
    <name type="scientific">Linderina macrospora</name>
    <dbReference type="NCBI Taxonomy" id="4868"/>
    <lineage>
        <taxon>Eukaryota</taxon>
        <taxon>Fungi</taxon>
        <taxon>Fungi incertae sedis</taxon>
        <taxon>Zoopagomycota</taxon>
        <taxon>Kickxellomycotina</taxon>
        <taxon>Kickxellomycetes</taxon>
        <taxon>Kickxellales</taxon>
        <taxon>Kickxellaceae</taxon>
        <taxon>Linderina</taxon>
    </lineage>
</organism>
<proteinExistence type="predicted"/>
<evidence type="ECO:0000313" key="2">
    <source>
        <dbReference type="Proteomes" id="UP001150603"/>
    </source>
</evidence>